<dbReference type="SMART" id="SM00256">
    <property type="entry name" value="FBOX"/>
    <property type="match status" value="1"/>
</dbReference>
<dbReference type="NCBIfam" id="TIGR01640">
    <property type="entry name" value="F_box_assoc_1"/>
    <property type="match status" value="1"/>
</dbReference>
<dbReference type="InterPro" id="IPR017451">
    <property type="entry name" value="F-box-assoc_interact_dom"/>
</dbReference>
<sequence>METLNGDDLPQDVIIGILLRLPVKSLARFKCVSKSWYAIITSHNFVYKHLGNKNDGCLIAHYATGQSDLASVVLFPDKTLADSSYHAFELPFSRAILHGPCNGIFFVTFGEQDYALWNPATKEYLDLPSPAFPGGFCWDECCGFGLDPVTNDYKVIVIQRLEEEDSLLIKVHTLGTDSWKDLEDLAQCERLYENTSYSYLNGNYYWWGSKHDGTDVVVSFDMGNDTFQEIEVPNLAEPALKTLAVYNDLIAFLTFQTEEAEALLDLWVLNECWTKQITIGPHPGVKHPIGCWKNGELLLQSNTDRLLLCEPTKEIRDLGFQGTDYCIGVHVYKESLISIKDECEYRQRKEHQSHGE</sequence>
<organism evidence="2">
    <name type="scientific">Rhizophora mucronata</name>
    <name type="common">Asiatic mangrove</name>
    <dbReference type="NCBI Taxonomy" id="61149"/>
    <lineage>
        <taxon>Eukaryota</taxon>
        <taxon>Viridiplantae</taxon>
        <taxon>Streptophyta</taxon>
        <taxon>Embryophyta</taxon>
        <taxon>Tracheophyta</taxon>
        <taxon>Spermatophyta</taxon>
        <taxon>Magnoliopsida</taxon>
        <taxon>eudicotyledons</taxon>
        <taxon>Gunneridae</taxon>
        <taxon>Pentapetalae</taxon>
        <taxon>rosids</taxon>
        <taxon>fabids</taxon>
        <taxon>Malpighiales</taxon>
        <taxon>Rhizophoraceae</taxon>
        <taxon>Rhizophora</taxon>
    </lineage>
</organism>
<feature type="domain" description="F-box" evidence="1">
    <location>
        <begin position="3"/>
        <end position="50"/>
    </location>
</feature>
<dbReference type="Pfam" id="PF08268">
    <property type="entry name" value="FBA_3"/>
    <property type="match status" value="1"/>
</dbReference>
<dbReference type="InterPro" id="IPR001810">
    <property type="entry name" value="F-box_dom"/>
</dbReference>
<evidence type="ECO:0000313" key="2">
    <source>
        <dbReference type="EMBL" id="MBW91730.1"/>
    </source>
</evidence>
<dbReference type="InterPro" id="IPR050796">
    <property type="entry name" value="SCF_F-box_component"/>
</dbReference>
<dbReference type="InterPro" id="IPR036047">
    <property type="entry name" value="F-box-like_dom_sf"/>
</dbReference>
<reference evidence="2" key="1">
    <citation type="submission" date="2018-02" db="EMBL/GenBank/DDBJ databases">
        <title>Rhizophora mucronata_Transcriptome.</title>
        <authorList>
            <person name="Meera S.P."/>
            <person name="Sreeshan A."/>
            <person name="Augustine A."/>
        </authorList>
    </citation>
    <scope>NUCLEOTIDE SEQUENCE</scope>
    <source>
        <tissue evidence="2">Leaf</tissue>
    </source>
</reference>
<dbReference type="AlphaFoldDB" id="A0A2P2JE44"/>
<dbReference type="Gene3D" id="1.20.1280.50">
    <property type="match status" value="1"/>
</dbReference>
<evidence type="ECO:0000259" key="1">
    <source>
        <dbReference type="PROSITE" id="PS50181"/>
    </source>
</evidence>
<dbReference type="PANTHER" id="PTHR31672:SF13">
    <property type="entry name" value="F-BOX PROTEIN CPR30-LIKE"/>
    <property type="match status" value="1"/>
</dbReference>
<accession>A0A2P2JE44</accession>
<name>A0A2P2JE44_RHIMU</name>
<protein>
    <recommendedName>
        <fullName evidence="1">F-box domain-containing protein</fullName>
    </recommendedName>
</protein>
<dbReference type="EMBL" id="GGEC01011247">
    <property type="protein sequence ID" value="MBW91730.1"/>
    <property type="molecule type" value="Transcribed_RNA"/>
</dbReference>
<dbReference type="PROSITE" id="PS50181">
    <property type="entry name" value="FBOX"/>
    <property type="match status" value="1"/>
</dbReference>
<dbReference type="Pfam" id="PF00646">
    <property type="entry name" value="F-box"/>
    <property type="match status" value="1"/>
</dbReference>
<dbReference type="InterPro" id="IPR013187">
    <property type="entry name" value="F-box-assoc_dom_typ3"/>
</dbReference>
<dbReference type="CDD" id="cd22157">
    <property type="entry name" value="F-box_AtFBW1-like"/>
    <property type="match status" value="1"/>
</dbReference>
<dbReference type="SUPFAM" id="SSF81383">
    <property type="entry name" value="F-box domain"/>
    <property type="match status" value="1"/>
</dbReference>
<proteinExistence type="predicted"/>
<dbReference type="PANTHER" id="PTHR31672">
    <property type="entry name" value="BNACNNG10540D PROTEIN"/>
    <property type="match status" value="1"/>
</dbReference>